<accession>I5AUX6</accession>
<gene>
    <name evidence="2" type="ORF">EubceDRAFT1_1823</name>
</gene>
<keyword evidence="3" id="KW-1185">Reference proteome</keyword>
<dbReference type="InterPro" id="IPR007712">
    <property type="entry name" value="RelE/ParE_toxin"/>
</dbReference>
<dbReference type="STRING" id="633697.EubceDRAFT1_1823"/>
<dbReference type="Proteomes" id="UP000005753">
    <property type="component" value="Chromosome"/>
</dbReference>
<dbReference type="InterPro" id="IPR035093">
    <property type="entry name" value="RelE/ParE_toxin_dom_sf"/>
</dbReference>
<dbReference type="eggNOG" id="COG3668">
    <property type="taxonomic scope" value="Bacteria"/>
</dbReference>
<name>I5AUX6_EUBC6</name>
<proteinExistence type="predicted"/>
<reference evidence="2 3" key="2">
    <citation type="submission" date="2012-02" db="EMBL/GenBank/DDBJ databases">
        <title>Improved High-Quality Draft sequence of Eubacterium cellulosolvens 6.</title>
        <authorList>
            <consortium name="US DOE Joint Genome Institute"/>
            <person name="Lucas S."/>
            <person name="Han J."/>
            <person name="Lapidus A."/>
            <person name="Cheng J.-F."/>
            <person name="Goodwin L."/>
            <person name="Pitluck S."/>
            <person name="Peters L."/>
            <person name="Mikhailova N."/>
            <person name="Gu W."/>
            <person name="Detter J.C."/>
            <person name="Han C."/>
            <person name="Tapia R."/>
            <person name="Land M."/>
            <person name="Hauser L."/>
            <person name="Kyrpides N."/>
            <person name="Ivanova N."/>
            <person name="Pagani I."/>
            <person name="Johnson E."/>
            <person name="Mukhopadhyay B."/>
            <person name="Anderson I."/>
            <person name="Woyke T."/>
        </authorList>
    </citation>
    <scope>NUCLEOTIDE SEQUENCE [LARGE SCALE GENOMIC DNA]</scope>
    <source>
        <strain evidence="2 3">6</strain>
    </source>
</reference>
<protein>
    <submittedName>
        <fullName evidence="2">Cytotoxic translational repressor of toxin-antitoxin stability system</fullName>
    </submittedName>
</protein>
<sequence>MRSTMDNYNVVIFPEALRNIDDIYLYIALQKLAPENAKCQTDRIWNKLRTLESNPQKHQERMVGRFAGKGYRQLLIDNYVAIYRIDEEKKNVYVVTVQYQGRDL</sequence>
<evidence type="ECO:0000313" key="2">
    <source>
        <dbReference type="EMBL" id="EIM57599.1"/>
    </source>
</evidence>
<dbReference type="Gene3D" id="3.30.2310.20">
    <property type="entry name" value="RelE-like"/>
    <property type="match status" value="1"/>
</dbReference>
<dbReference type="EMBL" id="CM001487">
    <property type="protein sequence ID" value="EIM57599.1"/>
    <property type="molecule type" value="Genomic_DNA"/>
</dbReference>
<dbReference type="SUPFAM" id="SSF143011">
    <property type="entry name" value="RelE-like"/>
    <property type="match status" value="1"/>
</dbReference>
<organism evidence="2 3">
    <name type="scientific">Eubacterium cellulosolvens (strain ATCC 43171 / JCM 9499 / 6)</name>
    <name type="common">Cillobacterium cellulosolvens</name>
    <dbReference type="NCBI Taxonomy" id="633697"/>
    <lineage>
        <taxon>Bacteria</taxon>
        <taxon>Bacillati</taxon>
        <taxon>Bacillota</taxon>
        <taxon>Clostridia</taxon>
        <taxon>Eubacteriales</taxon>
        <taxon>Eubacteriaceae</taxon>
        <taxon>Eubacterium</taxon>
    </lineage>
</organism>
<dbReference type="AlphaFoldDB" id="I5AUX6"/>
<reference evidence="2 3" key="1">
    <citation type="submission" date="2010-08" db="EMBL/GenBank/DDBJ databases">
        <authorList>
            <consortium name="US DOE Joint Genome Institute (JGI-PGF)"/>
            <person name="Lucas S."/>
            <person name="Copeland A."/>
            <person name="Lapidus A."/>
            <person name="Cheng J.-F."/>
            <person name="Bruce D."/>
            <person name="Goodwin L."/>
            <person name="Pitluck S."/>
            <person name="Land M.L."/>
            <person name="Hauser L."/>
            <person name="Chang Y.-J."/>
            <person name="Anderson I.J."/>
            <person name="Johnson E."/>
            <person name="Mulhopadhyay B."/>
            <person name="Kyrpides N."/>
            <person name="Woyke T.J."/>
        </authorList>
    </citation>
    <scope>NUCLEOTIDE SEQUENCE [LARGE SCALE GENOMIC DNA]</scope>
    <source>
        <strain evidence="2 3">6</strain>
    </source>
</reference>
<evidence type="ECO:0000256" key="1">
    <source>
        <dbReference type="ARBA" id="ARBA00022649"/>
    </source>
</evidence>
<dbReference type="Pfam" id="PF05016">
    <property type="entry name" value="ParE_toxin"/>
    <property type="match status" value="1"/>
</dbReference>
<keyword evidence="1" id="KW-1277">Toxin-antitoxin system</keyword>
<dbReference type="HOGENOM" id="CLU_147162_6_3_9"/>
<evidence type="ECO:0000313" key="3">
    <source>
        <dbReference type="Proteomes" id="UP000005753"/>
    </source>
</evidence>